<evidence type="ECO:0000313" key="5">
    <source>
        <dbReference type="Proteomes" id="UP000196877"/>
    </source>
</evidence>
<evidence type="ECO:0000313" key="4">
    <source>
        <dbReference type="EMBL" id="ASB90535.1"/>
    </source>
</evidence>
<evidence type="ECO:0000256" key="2">
    <source>
        <dbReference type="SAM" id="Phobius"/>
    </source>
</evidence>
<dbReference type="EMBL" id="CP021920">
    <property type="protein sequence ID" value="ASB90535.1"/>
    <property type="molecule type" value="Genomic_DNA"/>
</dbReference>
<dbReference type="Gene3D" id="3.40.50.720">
    <property type="entry name" value="NAD(P)-binding Rossmann-like Domain"/>
    <property type="match status" value="1"/>
</dbReference>
<proteinExistence type="predicted"/>
<name>A0ABM6LMK3_9BACI</name>
<keyword evidence="4" id="KW-0813">Transport</keyword>
<dbReference type="GeneID" id="92854848"/>
<feature type="transmembrane region" description="Helical" evidence="2">
    <location>
        <begin position="15"/>
        <end position="36"/>
    </location>
</feature>
<keyword evidence="2" id="KW-1133">Transmembrane helix</keyword>
<dbReference type="SUPFAM" id="SSF81324">
    <property type="entry name" value="Voltage-gated potassium channels"/>
    <property type="match status" value="1"/>
</dbReference>
<evidence type="ECO:0000259" key="3">
    <source>
        <dbReference type="PROSITE" id="PS51201"/>
    </source>
</evidence>
<dbReference type="Gene3D" id="1.10.287.70">
    <property type="match status" value="1"/>
</dbReference>
<organism evidence="4 5">
    <name type="scientific">Bacillus sonorensis</name>
    <dbReference type="NCBI Taxonomy" id="119858"/>
    <lineage>
        <taxon>Bacteria</taxon>
        <taxon>Bacillati</taxon>
        <taxon>Bacillota</taxon>
        <taxon>Bacilli</taxon>
        <taxon>Bacillales</taxon>
        <taxon>Bacillaceae</taxon>
        <taxon>Bacillus</taxon>
    </lineage>
</organism>
<dbReference type="PROSITE" id="PS51201">
    <property type="entry name" value="RCK_N"/>
    <property type="match status" value="1"/>
</dbReference>
<dbReference type="InterPro" id="IPR050721">
    <property type="entry name" value="Trk_Ktr_HKT_K-transport"/>
</dbReference>
<evidence type="ECO:0000256" key="1">
    <source>
        <dbReference type="ARBA" id="ARBA00004651"/>
    </source>
</evidence>
<dbReference type="PANTHER" id="PTHR43833">
    <property type="entry name" value="POTASSIUM CHANNEL PROTEIN 2-RELATED-RELATED"/>
    <property type="match status" value="1"/>
</dbReference>
<dbReference type="Pfam" id="PF02254">
    <property type="entry name" value="TrkA_N"/>
    <property type="match status" value="1"/>
</dbReference>
<dbReference type="SUPFAM" id="SSF51735">
    <property type="entry name" value="NAD(P)-binding Rossmann-fold domains"/>
    <property type="match status" value="1"/>
</dbReference>
<dbReference type="GO" id="GO:0034220">
    <property type="term" value="P:monoatomic ion transmembrane transport"/>
    <property type="evidence" value="ECO:0007669"/>
    <property type="project" value="UniProtKB-KW"/>
</dbReference>
<dbReference type="InterPro" id="IPR003148">
    <property type="entry name" value="RCK_N"/>
</dbReference>
<dbReference type="Proteomes" id="UP000196877">
    <property type="component" value="Chromosome"/>
</dbReference>
<comment type="subcellular location">
    <subcellularLocation>
        <location evidence="1">Cell membrane</location>
        <topology evidence="1">Multi-pass membrane protein</topology>
    </subcellularLocation>
</comment>
<keyword evidence="2" id="KW-0812">Transmembrane</keyword>
<gene>
    <name evidence="4" type="ORF">S101395_04033</name>
</gene>
<dbReference type="InterPro" id="IPR013099">
    <property type="entry name" value="K_chnl_dom"/>
</dbReference>
<sequence length="327" mass="36569">MKSNRVFIAWLRWPLYLRVAIIILLLIVLFGQLISLVEPDQFPNVFEGIWWALITVSTVGYGDFVPKTPLGKTVGMLLILLGAAFVTAYFATMATAAFSKQQSYTEGKVHYRGSGHMILIGWNEKANKLMRTLQSADASKTIVLIDETLREGPLMENIHFIRGHAADDAVLKKANIEEAEIVFITADQHKNEADADMQSILTLLAVKGLNPSVYCVVEIVTEKQRKNAERAGANQIISTAELLKTAMLQHFLIKSQLPEPIFQEADIHLKIHAIPVPERMAGNTFKEVVHHFMKDDIFIVGVQQKDGPILPPSFSYTVKKSDKLLSF</sequence>
<reference evidence="4 5" key="1">
    <citation type="submission" date="2017-06" db="EMBL/GenBank/DDBJ databases">
        <title>Genome sequence of Bacillus sonorensis strain SRCM101395.</title>
        <authorList>
            <person name="Cho S.H."/>
        </authorList>
    </citation>
    <scope>NUCLEOTIDE SEQUENCE [LARGE SCALE GENOMIC DNA]</scope>
    <source>
        <strain evidence="4 5">SRCM101395</strain>
    </source>
</reference>
<keyword evidence="5" id="KW-1185">Reference proteome</keyword>
<keyword evidence="4" id="KW-0406">Ion transport</keyword>
<keyword evidence="2" id="KW-0472">Membrane</keyword>
<keyword evidence="4" id="KW-0407">Ion channel</keyword>
<accession>A0ABM6LMK3</accession>
<dbReference type="InterPro" id="IPR036291">
    <property type="entry name" value="NAD(P)-bd_dom_sf"/>
</dbReference>
<dbReference type="PRINTS" id="PR00169">
    <property type="entry name" value="KCHANNEL"/>
</dbReference>
<protein>
    <submittedName>
        <fullName evidence="4">Potassium channel protein YugO</fullName>
    </submittedName>
</protein>
<dbReference type="RefSeq" id="WP_006638855.1">
    <property type="nucleotide sequence ID" value="NZ_BORD01000001.1"/>
</dbReference>
<dbReference type="Pfam" id="PF07885">
    <property type="entry name" value="Ion_trans_2"/>
    <property type="match status" value="1"/>
</dbReference>
<feature type="transmembrane region" description="Helical" evidence="2">
    <location>
        <begin position="77"/>
        <end position="98"/>
    </location>
</feature>
<dbReference type="PANTHER" id="PTHR43833:SF9">
    <property type="entry name" value="POTASSIUM CHANNEL PROTEIN YUGO-RELATED"/>
    <property type="match status" value="1"/>
</dbReference>
<feature type="transmembrane region" description="Helical" evidence="2">
    <location>
        <begin position="48"/>
        <end position="65"/>
    </location>
</feature>
<feature type="domain" description="RCK N-terminal" evidence="3">
    <location>
        <begin position="114"/>
        <end position="238"/>
    </location>
</feature>